<proteinExistence type="predicted"/>
<dbReference type="InterPro" id="IPR016024">
    <property type="entry name" value="ARM-type_fold"/>
</dbReference>
<feature type="region of interest" description="Disordered" evidence="2">
    <location>
        <begin position="690"/>
        <end position="713"/>
    </location>
</feature>
<dbReference type="GO" id="GO:0005634">
    <property type="term" value="C:nucleus"/>
    <property type="evidence" value="ECO:0007669"/>
    <property type="project" value="InterPro"/>
</dbReference>
<dbReference type="GO" id="GO:0032007">
    <property type="term" value="P:negative regulation of TOR signaling"/>
    <property type="evidence" value="ECO:0007669"/>
    <property type="project" value="TreeGrafter"/>
</dbReference>
<dbReference type="eggNOG" id="KOG3687">
    <property type="taxonomic scope" value="Eukaryota"/>
</dbReference>
<evidence type="ECO:0000256" key="1">
    <source>
        <dbReference type="ARBA" id="ARBA00022468"/>
    </source>
</evidence>
<evidence type="ECO:0000256" key="2">
    <source>
        <dbReference type="SAM" id="MobiDB-lite"/>
    </source>
</evidence>
<dbReference type="GO" id="GO:0033596">
    <property type="term" value="C:TSC1-TSC2 complex"/>
    <property type="evidence" value="ECO:0007669"/>
    <property type="project" value="TreeGrafter"/>
</dbReference>
<dbReference type="HOGENOM" id="CLU_003828_0_0_1"/>
<dbReference type="AlphaFoldDB" id="M7SBI7"/>
<feature type="domain" description="Rap-GAP" evidence="3">
    <location>
        <begin position="817"/>
        <end position="1052"/>
    </location>
</feature>
<dbReference type="PANTHER" id="PTHR10063">
    <property type="entry name" value="TUBERIN"/>
    <property type="match status" value="1"/>
</dbReference>
<dbReference type="Proteomes" id="UP000012174">
    <property type="component" value="Unassembled WGS sequence"/>
</dbReference>
<sequence length="1153" mass="128687">MWWLVSLGQRVGEGQKKVMSPSPGDEAHSHQDSNPKSTGGGGAGSGLASVFKGLAGAAKLSKSPPVSLQSSTSINAQIAQHLSSSSTAAHDLPQQHAEVFEQLKNGPLSERVAASHTLRYAIADYPLNPVLDIWYAAKDLIDSTNAAPTRHAGWQLLTECVKHSSSTDLERMEYFRTLSAPANPDDFHLQLAALVDLTNNGRNLSGFYYDVFPLLTKWLISKFHAVKVARRKQGSRPQGKAIATGEDRDFTQLFHYITSVIKFNFNVADDEAAEVLIDALLDICLKTSVEEDLRACIGVIEAIVTFGAIPPEKLQRCVHVLSSIYYMVPSLQKDAWHTFSMLCRSHNGQATVRLLLEVLKNVPKDADKRAENIREVRGAISILQKLVSKSSEKGYPAVPYPLLVDGLTTVVKTTSARKVHVDILRLINALFCDAHGNVNSMLDDEDWGPLFDVAAACSKSTYEGRDSSIPEDPASKDKAEELRILITRIEEILEQQSNGLLQRHDCIFFFAKVHCDLPDSAAVLVLNYAKEFRSCFPSDPDWESNLDLILNAFFTNKGRSTEVRIKALQIITEVYDMVELINDQIEPDFVPGLMRRLLSNVTTQNLCQNLLRKQQAQFYARKVLVTILQKMAQIITQPQVAMHILEFLACLYRIPSLYVNFREDEYRIVFGICFRYVQYVRDKKQHHRMSYASDSSATPPPTASTTESQVRPNASDDLPQYVYALGFQVITNWFLALKLQDRVNQVGWIAKNLFSDVDGSQYSDDQAQITIDFLQRATYADVDESESDPLFTPARFGEIQKKRWLIGNSIVTIEQATSTGWAQITKHGHKVGVIYIGEGQTKETEILSNVSGSGDYVKFLNRLGTLTRLKNAKFNTQGLDRSYDTDGQYTFCWRDRLTEIVFHVTTQMPTNLDHDPQCTMKKRHIGNDFVNIIFNDSGLPFKFDTFPSDFNYVNIVITPESRASFVATRQRTSNDVDESFYKVHVMSRPGFPEISPASEMKIVSLKALPDFIRLLALNASVFCLVWASRAGGEYISPWRSRLREINRLREKYGARPAALGGANPSPPGTAMGHANPMMNPASAQLEAAKTGNTVRDSFTSLRRSSVATFFTTASEQTSHRSSTFSTATTDNTEVRSATGAEFLVDSVDFSKWA</sequence>
<dbReference type="InterPro" id="IPR024584">
    <property type="entry name" value="Tuberin_N"/>
</dbReference>
<evidence type="ECO:0000313" key="4">
    <source>
        <dbReference type="EMBL" id="EMR63549.1"/>
    </source>
</evidence>
<dbReference type="Pfam" id="PF02145">
    <property type="entry name" value="Rap_GAP"/>
    <property type="match status" value="1"/>
</dbReference>
<dbReference type="SUPFAM" id="SSF111347">
    <property type="entry name" value="Rap/Ran-GAP"/>
    <property type="match status" value="1"/>
</dbReference>
<dbReference type="EMBL" id="KB707209">
    <property type="protein sequence ID" value="EMR63549.1"/>
    <property type="molecule type" value="Genomic_DNA"/>
</dbReference>
<evidence type="ECO:0000259" key="3">
    <source>
        <dbReference type="PROSITE" id="PS50085"/>
    </source>
</evidence>
<dbReference type="GO" id="GO:0051056">
    <property type="term" value="P:regulation of small GTPase mediated signal transduction"/>
    <property type="evidence" value="ECO:0007669"/>
    <property type="project" value="InterPro"/>
</dbReference>
<feature type="region of interest" description="Disordered" evidence="2">
    <location>
        <begin position="1056"/>
        <end position="1077"/>
    </location>
</feature>
<protein>
    <submittedName>
        <fullName evidence="4">Putative gtpase activating protein</fullName>
    </submittedName>
</protein>
<dbReference type="PANTHER" id="PTHR10063:SF0">
    <property type="entry name" value="TUBERIN"/>
    <property type="match status" value="1"/>
</dbReference>
<dbReference type="InterPro" id="IPR027107">
    <property type="entry name" value="Tuberin/Ral-act_asu"/>
</dbReference>
<dbReference type="STRING" id="1287681.M7SBI7"/>
<dbReference type="Pfam" id="PF11864">
    <property type="entry name" value="DUF3384"/>
    <property type="match status" value="1"/>
</dbReference>
<dbReference type="Gene3D" id="3.40.50.11210">
    <property type="entry name" value="Rap/Ran-GAP"/>
    <property type="match status" value="1"/>
</dbReference>
<dbReference type="InterPro" id="IPR000331">
    <property type="entry name" value="Rap/Ran_GAP_dom"/>
</dbReference>
<accession>M7SBI7</accession>
<feature type="region of interest" description="Disordered" evidence="2">
    <location>
        <begin position="13"/>
        <end position="44"/>
    </location>
</feature>
<reference evidence="5" key="1">
    <citation type="journal article" date="2013" name="Genome Announc.">
        <title>Draft genome sequence of the grapevine dieback fungus Eutypa lata UCR-EL1.</title>
        <authorList>
            <person name="Blanco-Ulate B."/>
            <person name="Rolshausen P.E."/>
            <person name="Cantu D."/>
        </authorList>
    </citation>
    <scope>NUCLEOTIDE SEQUENCE [LARGE SCALE GENOMIC DNA]</scope>
    <source>
        <strain evidence="5">UCR-EL1</strain>
    </source>
</reference>
<organism evidence="4 5">
    <name type="scientific">Eutypa lata (strain UCR-EL1)</name>
    <name type="common">Grapevine dieback disease fungus</name>
    <name type="synonym">Eutypa armeniacae</name>
    <dbReference type="NCBI Taxonomy" id="1287681"/>
    <lineage>
        <taxon>Eukaryota</taxon>
        <taxon>Fungi</taxon>
        <taxon>Dikarya</taxon>
        <taxon>Ascomycota</taxon>
        <taxon>Pezizomycotina</taxon>
        <taxon>Sordariomycetes</taxon>
        <taxon>Xylariomycetidae</taxon>
        <taxon>Xylariales</taxon>
        <taxon>Diatrypaceae</taxon>
        <taxon>Eutypa</taxon>
    </lineage>
</organism>
<dbReference type="SUPFAM" id="SSF48371">
    <property type="entry name" value="ARM repeat"/>
    <property type="match status" value="1"/>
</dbReference>
<keyword evidence="1" id="KW-0343">GTPase activation</keyword>
<dbReference type="OrthoDB" id="19311at2759"/>
<dbReference type="InterPro" id="IPR035974">
    <property type="entry name" value="Rap/Ran-GAP_sf"/>
</dbReference>
<evidence type="ECO:0000313" key="5">
    <source>
        <dbReference type="Proteomes" id="UP000012174"/>
    </source>
</evidence>
<dbReference type="FunFam" id="3.40.50.11210:FF:000007">
    <property type="entry name" value="Tuberous sclerosis 2"/>
    <property type="match status" value="1"/>
</dbReference>
<name>M7SBI7_EUTLA</name>
<dbReference type="KEGG" id="ela:UCREL1_9499"/>
<dbReference type="PROSITE" id="PS50085">
    <property type="entry name" value="RAPGAP"/>
    <property type="match status" value="1"/>
</dbReference>
<keyword evidence="5" id="KW-1185">Reference proteome</keyword>
<dbReference type="GO" id="GO:0005096">
    <property type="term" value="F:GTPase activator activity"/>
    <property type="evidence" value="ECO:0007669"/>
    <property type="project" value="UniProtKB-KW"/>
</dbReference>
<gene>
    <name evidence="4" type="ORF">UCREL1_9499</name>
</gene>